<comment type="caution">
    <text evidence="2">The sequence shown here is derived from an EMBL/GenBank/DDBJ whole genome shotgun (WGS) entry which is preliminary data.</text>
</comment>
<accession>A0ABT4I8D2</accession>
<evidence type="ECO:0000313" key="3">
    <source>
        <dbReference type="Proteomes" id="UP001072034"/>
    </source>
</evidence>
<dbReference type="CDD" id="cd02440">
    <property type="entry name" value="AdoMet_MTases"/>
    <property type="match status" value="1"/>
</dbReference>
<name>A0ABT4I8D2_9ACTO</name>
<dbReference type="Gene3D" id="3.40.50.150">
    <property type="entry name" value="Vaccinia Virus protein VP39"/>
    <property type="match status" value="1"/>
</dbReference>
<dbReference type="Proteomes" id="UP001072034">
    <property type="component" value="Unassembled WGS sequence"/>
</dbReference>
<keyword evidence="2" id="KW-0489">Methyltransferase</keyword>
<keyword evidence="2" id="KW-0808">Transferase</keyword>
<feature type="domain" description="Methyltransferase" evidence="1">
    <location>
        <begin position="54"/>
        <end position="153"/>
    </location>
</feature>
<evidence type="ECO:0000259" key="1">
    <source>
        <dbReference type="Pfam" id="PF13649"/>
    </source>
</evidence>
<dbReference type="Pfam" id="PF13649">
    <property type="entry name" value="Methyltransf_25"/>
    <property type="match status" value="1"/>
</dbReference>
<organism evidence="2 3">
    <name type="scientific">Actinomyces israelii</name>
    <dbReference type="NCBI Taxonomy" id="1659"/>
    <lineage>
        <taxon>Bacteria</taxon>
        <taxon>Bacillati</taxon>
        <taxon>Actinomycetota</taxon>
        <taxon>Actinomycetes</taxon>
        <taxon>Actinomycetales</taxon>
        <taxon>Actinomycetaceae</taxon>
        <taxon>Actinomyces</taxon>
    </lineage>
</organism>
<evidence type="ECO:0000313" key="2">
    <source>
        <dbReference type="EMBL" id="MCZ0857358.1"/>
    </source>
</evidence>
<protein>
    <submittedName>
        <fullName evidence="2">Class I SAM-dependent methyltransferase</fullName>
    </submittedName>
</protein>
<dbReference type="InterPro" id="IPR041698">
    <property type="entry name" value="Methyltransf_25"/>
</dbReference>
<dbReference type="GO" id="GO:0008168">
    <property type="term" value="F:methyltransferase activity"/>
    <property type="evidence" value="ECO:0007669"/>
    <property type="project" value="UniProtKB-KW"/>
</dbReference>
<sequence>MSRTADIYSVAADIYPTVAAPQTEAMGAALAELLAGPRPGPLDGAPGAAADSPVLDLGSGTGGALPYLARLGSGPLYAVEPSAAMRAGLMATVCAVPGLAERTTVLGGALDDVEPLLPDRLGAVTALNMLGHLDEAAEDRFWGLVRERLAPGGAVVIALQGPLEPVPVPWTDFGTTAVGDLRYRTEGRANPEGGTMAWTMRWTISTADGAVLETRTAHLSWRVLTPDHLRERAAGALCEPGPARDDLLLHSFRRL</sequence>
<dbReference type="EMBL" id="JAPTMY010000007">
    <property type="protein sequence ID" value="MCZ0857358.1"/>
    <property type="molecule type" value="Genomic_DNA"/>
</dbReference>
<dbReference type="GO" id="GO:0032259">
    <property type="term" value="P:methylation"/>
    <property type="evidence" value="ECO:0007669"/>
    <property type="project" value="UniProtKB-KW"/>
</dbReference>
<dbReference type="InterPro" id="IPR029063">
    <property type="entry name" value="SAM-dependent_MTases_sf"/>
</dbReference>
<dbReference type="RefSeq" id="WP_268916960.1">
    <property type="nucleotide sequence ID" value="NZ_JAPTMY010000007.1"/>
</dbReference>
<keyword evidence="3" id="KW-1185">Reference proteome</keyword>
<gene>
    <name evidence="2" type="ORF">OHJ16_04785</name>
</gene>
<reference evidence="2" key="1">
    <citation type="submission" date="2022-10" db="EMBL/GenBank/DDBJ databases">
        <title>Genome sequence of Actinomyces israelii ATCC 10048.</title>
        <authorList>
            <person name="Watt R.M."/>
            <person name="Tong W.M."/>
        </authorList>
    </citation>
    <scope>NUCLEOTIDE SEQUENCE</scope>
    <source>
        <strain evidence="2">ATCC 10048</strain>
    </source>
</reference>
<proteinExistence type="predicted"/>
<dbReference type="SUPFAM" id="SSF53335">
    <property type="entry name" value="S-adenosyl-L-methionine-dependent methyltransferases"/>
    <property type="match status" value="1"/>
</dbReference>